<keyword evidence="2" id="KW-1185">Reference proteome</keyword>
<accession>A0AAW0B8G6</accession>
<gene>
    <name evidence="1" type="ORF">VNI00_017426</name>
</gene>
<sequence>MEYPFVDVSGSKMLLHFPVRGDPVVVRVSYDGLSRKDFMPFLNSSAGVGGARVPIDRTLVTTVPAMHYVVVSFRQNARNTERINVGLTKRLESLTKGLFRPWYGSMLVDFQFEDVLRGDLHRLVDVVVWHLHMLYERFHPKPLVHFDALRANTSVIGLSHEEYKIQYGGKVECLFR</sequence>
<comment type="caution">
    <text evidence="1">The sequence shown here is derived from an EMBL/GenBank/DDBJ whole genome shotgun (WGS) entry which is preliminary data.</text>
</comment>
<organism evidence="1 2">
    <name type="scientific">Paramarasmius palmivorus</name>
    <dbReference type="NCBI Taxonomy" id="297713"/>
    <lineage>
        <taxon>Eukaryota</taxon>
        <taxon>Fungi</taxon>
        <taxon>Dikarya</taxon>
        <taxon>Basidiomycota</taxon>
        <taxon>Agaricomycotina</taxon>
        <taxon>Agaricomycetes</taxon>
        <taxon>Agaricomycetidae</taxon>
        <taxon>Agaricales</taxon>
        <taxon>Marasmiineae</taxon>
        <taxon>Marasmiaceae</taxon>
        <taxon>Paramarasmius</taxon>
    </lineage>
</organism>
<reference evidence="1 2" key="1">
    <citation type="submission" date="2024-01" db="EMBL/GenBank/DDBJ databases">
        <title>A draft genome for a cacao thread blight-causing isolate of Paramarasmius palmivorus.</title>
        <authorList>
            <person name="Baruah I.K."/>
            <person name="Bukari Y."/>
            <person name="Amoako-Attah I."/>
            <person name="Meinhardt L.W."/>
            <person name="Bailey B.A."/>
            <person name="Cohen S.P."/>
        </authorList>
    </citation>
    <scope>NUCLEOTIDE SEQUENCE [LARGE SCALE GENOMIC DNA]</scope>
    <source>
        <strain evidence="1 2">GH-12</strain>
    </source>
</reference>
<dbReference type="EMBL" id="JAYKXP010000172">
    <property type="protein sequence ID" value="KAK7021324.1"/>
    <property type="molecule type" value="Genomic_DNA"/>
</dbReference>
<dbReference type="AlphaFoldDB" id="A0AAW0B8G6"/>
<evidence type="ECO:0000313" key="2">
    <source>
        <dbReference type="Proteomes" id="UP001383192"/>
    </source>
</evidence>
<protein>
    <submittedName>
        <fullName evidence="1">Uncharacterized protein</fullName>
    </submittedName>
</protein>
<dbReference type="Proteomes" id="UP001383192">
    <property type="component" value="Unassembled WGS sequence"/>
</dbReference>
<name>A0AAW0B8G6_9AGAR</name>
<proteinExistence type="predicted"/>
<evidence type="ECO:0000313" key="1">
    <source>
        <dbReference type="EMBL" id="KAK7021324.1"/>
    </source>
</evidence>